<keyword evidence="1" id="KW-0732">Signal</keyword>
<organism evidence="2 3">
    <name type="scientific">Alsobacter metallidurans</name>
    <dbReference type="NCBI Taxonomy" id="340221"/>
    <lineage>
        <taxon>Bacteria</taxon>
        <taxon>Pseudomonadati</taxon>
        <taxon>Pseudomonadota</taxon>
        <taxon>Alphaproteobacteria</taxon>
        <taxon>Hyphomicrobiales</taxon>
        <taxon>Alsobacteraceae</taxon>
        <taxon>Alsobacter</taxon>
    </lineage>
</organism>
<feature type="signal peptide" evidence="1">
    <location>
        <begin position="1"/>
        <end position="21"/>
    </location>
</feature>
<sequence length="278" mass="31800">MRALFLTVALLGLISCNQPFAMDKVERRANEAPIESIKRFVAQRNEHERSLKERGTASVKALSDGAEGPARRLCTELAEFHLKTRGRELAAVIDEFIVSPDGAYLSDSDKLYTERLLKAIKDGEQHTQQSSDYQDFLNMQRVAIWKPLYKELITAIRTDYWAKIKFRFEELASKAPDKLEIDAIRTGSVESRRASYEKYGLLLSNLAVFAIKDIVKIEKFVDEKTKGISYTDKWFRYDLAYDLEHMIVSELVLSDLGWRSESLVKRGFYACLGPDANL</sequence>
<keyword evidence="3" id="KW-1185">Reference proteome</keyword>
<protein>
    <recommendedName>
        <fullName evidence="4">Lipoprotein</fullName>
    </recommendedName>
</protein>
<reference evidence="2" key="1">
    <citation type="journal article" date="2014" name="Int. J. Syst. Evol. Microbiol.">
        <title>Complete genome sequence of Corynebacterium casei LMG S-19264T (=DSM 44701T), isolated from a smear-ripened cheese.</title>
        <authorList>
            <consortium name="US DOE Joint Genome Institute (JGI-PGF)"/>
            <person name="Walter F."/>
            <person name="Albersmeier A."/>
            <person name="Kalinowski J."/>
            <person name="Ruckert C."/>
        </authorList>
    </citation>
    <scope>NUCLEOTIDE SEQUENCE</scope>
    <source>
        <strain evidence="2">CGMCC 1.12214</strain>
    </source>
</reference>
<dbReference type="RefSeq" id="WP_188515962.1">
    <property type="nucleotide sequence ID" value="NZ_BMES01000001.1"/>
</dbReference>
<dbReference type="AlphaFoldDB" id="A0A917MG36"/>
<dbReference type="Proteomes" id="UP000603912">
    <property type="component" value="Unassembled WGS sequence"/>
</dbReference>
<dbReference type="EMBL" id="BMES01000001">
    <property type="protein sequence ID" value="GGH07799.1"/>
    <property type="molecule type" value="Genomic_DNA"/>
</dbReference>
<gene>
    <name evidence="2" type="ORF">GCM10007036_02910</name>
</gene>
<reference evidence="2" key="2">
    <citation type="submission" date="2020-09" db="EMBL/GenBank/DDBJ databases">
        <authorList>
            <person name="Sun Q."/>
            <person name="Zhou Y."/>
        </authorList>
    </citation>
    <scope>NUCLEOTIDE SEQUENCE</scope>
    <source>
        <strain evidence="2">CGMCC 1.12214</strain>
    </source>
</reference>
<comment type="caution">
    <text evidence="2">The sequence shown here is derived from an EMBL/GenBank/DDBJ whole genome shotgun (WGS) entry which is preliminary data.</text>
</comment>
<feature type="chain" id="PRO_5037410011" description="Lipoprotein" evidence="1">
    <location>
        <begin position="22"/>
        <end position="278"/>
    </location>
</feature>
<proteinExistence type="predicted"/>
<evidence type="ECO:0008006" key="4">
    <source>
        <dbReference type="Google" id="ProtNLM"/>
    </source>
</evidence>
<accession>A0A917MG36</accession>
<evidence type="ECO:0000313" key="3">
    <source>
        <dbReference type="Proteomes" id="UP000603912"/>
    </source>
</evidence>
<name>A0A917MG36_9HYPH</name>
<dbReference type="PROSITE" id="PS51257">
    <property type="entry name" value="PROKAR_LIPOPROTEIN"/>
    <property type="match status" value="1"/>
</dbReference>
<evidence type="ECO:0000313" key="2">
    <source>
        <dbReference type="EMBL" id="GGH07799.1"/>
    </source>
</evidence>
<evidence type="ECO:0000256" key="1">
    <source>
        <dbReference type="SAM" id="SignalP"/>
    </source>
</evidence>